<dbReference type="OrthoDB" id="197510at2759"/>
<dbReference type="InterPro" id="IPR029526">
    <property type="entry name" value="PGBD"/>
</dbReference>
<evidence type="ECO:0000259" key="1">
    <source>
        <dbReference type="Pfam" id="PF13843"/>
    </source>
</evidence>
<feature type="domain" description="PiggyBac transposable element-derived protein" evidence="1">
    <location>
        <begin position="4"/>
        <end position="284"/>
    </location>
</feature>
<sequence length="385" mass="43334">MFFHLSAVETTSNEWFAKVEPFASQLKQHFETLYIPGSNASVDEMMIRCSAHTVRKKNKPISEGYKVIALCAKGYCFTFDLVSRVVASKVPKCGSLSTTGCIVAHLCSKLPRNMQFNVFMDNYFSSIPLFEHLRSVGIGAYGTAQSNSAKYPKEMRFRNDKTKSTTGTLNSMAVGKVLVIFWMDNGPVQILSTIHHVEGGHWFIERETKRPRTTSTNGASVQRQFDASDRKTFAIPCCVDDYNHYMVGVDIADQYRAYYATQLFSYRTWVPIFFWLLDTTIINALCSRAGKNPLNHRDFRQELSRQLITQTNCAQGEPVQLMHLPSFQQQRVQCALCIKNGVRLQTTVVCAACSCAALVIKTQLLCRVPHSGGRRSSLLEMPVSV</sequence>
<accession>A0A9W7D5R1</accession>
<keyword evidence="3" id="KW-1185">Reference proteome</keyword>
<dbReference type="Proteomes" id="UP001165121">
    <property type="component" value="Unassembled WGS sequence"/>
</dbReference>
<evidence type="ECO:0000313" key="2">
    <source>
        <dbReference type="EMBL" id="GMF56648.1"/>
    </source>
</evidence>
<dbReference type="EMBL" id="BSXT01004095">
    <property type="protein sequence ID" value="GMF56648.1"/>
    <property type="molecule type" value="Genomic_DNA"/>
</dbReference>
<dbReference type="PANTHER" id="PTHR46599">
    <property type="entry name" value="PIGGYBAC TRANSPOSABLE ELEMENT-DERIVED PROTEIN 4"/>
    <property type="match status" value="1"/>
</dbReference>
<reference evidence="2" key="1">
    <citation type="submission" date="2023-04" db="EMBL/GenBank/DDBJ databases">
        <title>Phytophthora fragariaefolia NBRC 109709.</title>
        <authorList>
            <person name="Ichikawa N."/>
            <person name="Sato H."/>
            <person name="Tonouchi N."/>
        </authorList>
    </citation>
    <scope>NUCLEOTIDE SEQUENCE</scope>
    <source>
        <strain evidence="2">NBRC 109709</strain>
    </source>
</reference>
<dbReference type="Pfam" id="PF13843">
    <property type="entry name" value="DDE_Tnp_1_7"/>
    <property type="match status" value="1"/>
</dbReference>
<protein>
    <submittedName>
        <fullName evidence="2">Unnamed protein product</fullName>
    </submittedName>
</protein>
<gene>
    <name evidence="2" type="ORF">Pfra01_002404200</name>
</gene>
<name>A0A9W7D5R1_9STRA</name>
<dbReference type="PANTHER" id="PTHR46599:SF3">
    <property type="entry name" value="PIGGYBAC TRANSPOSABLE ELEMENT-DERIVED PROTEIN 4"/>
    <property type="match status" value="1"/>
</dbReference>
<evidence type="ECO:0000313" key="3">
    <source>
        <dbReference type="Proteomes" id="UP001165121"/>
    </source>
</evidence>
<dbReference type="AlphaFoldDB" id="A0A9W7D5R1"/>
<organism evidence="2 3">
    <name type="scientific">Phytophthora fragariaefolia</name>
    <dbReference type="NCBI Taxonomy" id="1490495"/>
    <lineage>
        <taxon>Eukaryota</taxon>
        <taxon>Sar</taxon>
        <taxon>Stramenopiles</taxon>
        <taxon>Oomycota</taxon>
        <taxon>Peronosporomycetes</taxon>
        <taxon>Peronosporales</taxon>
        <taxon>Peronosporaceae</taxon>
        <taxon>Phytophthora</taxon>
    </lineage>
</organism>
<proteinExistence type="predicted"/>
<comment type="caution">
    <text evidence="2">The sequence shown here is derived from an EMBL/GenBank/DDBJ whole genome shotgun (WGS) entry which is preliminary data.</text>
</comment>